<proteinExistence type="predicted"/>
<dbReference type="PROSITE" id="PS50109">
    <property type="entry name" value="HIS_KIN"/>
    <property type="match status" value="1"/>
</dbReference>
<evidence type="ECO:0000256" key="2">
    <source>
        <dbReference type="ARBA" id="ARBA00004651"/>
    </source>
</evidence>
<keyword evidence="5" id="KW-0597">Phosphoprotein</keyword>
<evidence type="ECO:0000313" key="10">
    <source>
        <dbReference type="EMBL" id="MFC6439500.1"/>
    </source>
</evidence>
<dbReference type="InterPro" id="IPR003661">
    <property type="entry name" value="HisK_dim/P_dom"/>
</dbReference>
<dbReference type="SUPFAM" id="SSF103190">
    <property type="entry name" value="Sensory domain-like"/>
    <property type="match status" value="2"/>
</dbReference>
<evidence type="ECO:0000256" key="4">
    <source>
        <dbReference type="ARBA" id="ARBA00022475"/>
    </source>
</evidence>
<keyword evidence="8" id="KW-0472">Membrane</keyword>
<comment type="subcellular location">
    <subcellularLocation>
        <location evidence="2">Cell membrane</location>
        <topology evidence="2">Multi-pass membrane protein</topology>
    </subcellularLocation>
</comment>
<feature type="transmembrane region" description="Helical" evidence="8">
    <location>
        <begin position="327"/>
        <end position="346"/>
    </location>
</feature>
<feature type="domain" description="Histidine kinase" evidence="9">
    <location>
        <begin position="408"/>
        <end position="638"/>
    </location>
</feature>
<dbReference type="EMBL" id="JBHSUS010000001">
    <property type="protein sequence ID" value="MFC6439500.1"/>
    <property type="molecule type" value="Genomic_DNA"/>
</dbReference>
<comment type="catalytic activity">
    <reaction evidence="1">
        <text>ATP + protein L-histidine = ADP + protein N-phospho-L-histidine.</text>
        <dbReference type="EC" id="2.7.13.3"/>
    </reaction>
</comment>
<dbReference type="Proteomes" id="UP001596364">
    <property type="component" value="Unassembled WGS sequence"/>
</dbReference>
<evidence type="ECO:0000256" key="6">
    <source>
        <dbReference type="ARBA" id="ARBA00022692"/>
    </source>
</evidence>
<comment type="caution">
    <text evidence="10">The sequence shown here is derived from an EMBL/GenBank/DDBJ whole genome shotgun (WGS) entry which is preliminary data.</text>
</comment>
<sequence>MVENKYLILGNLPAETIPHDLIFWQALARRLLLFIPLLILCGLLGYQFLFDLRLSRIEEQMQGESTLFIAKLSQRLGAHIDVTKLLYADLARRNQNRSLPIEANSPMMVELFREFLTANSNMYQLRWLDDNGQERIKLIKHNKQILVIPEDKLVDKGHRDYFQAAKDIGLGNVYLSQINLNVEYGQVELPFRITVRTIMRTEFDGMQPGYLVANFQLNSLLDTFRHGASEQFQLFVADATGNWLLHPEPTKEWGNQLNHPEYNISNAYTELWQTIQSGERIGSVNTNGRLWRYMSLETELNNIAGAYEKNFFVVTALSSGTLNDIRLRTLVIIIPVMLLLISYIVWAKYRIVTDQLIAHKLYVDLQKQRQQLQHSNQELATNLETQRLMQDELVETRKLSSLGMMVAGVAHELNTPIGATLITITTLEQRLSAMDELVRTGLTKSALEEYLQGNRQGFELTLRNLQRCAEILQSFKRLAIDRATLTLETFALADNLRDLLLSITPKIKRRGVSVQVDIGADIILTSYPGIISQVLQNLIDNAIDHGFPIGVNNPILKISATKQQGKINIELCDNGVGIDDEVRETLFDPFVTTGRSEGNTGLGLHLVHNWVTQMLKGKISVTSSDHGTCFSVEIPEKLVVEEQQN</sequence>
<feature type="transmembrane region" description="Helical" evidence="8">
    <location>
        <begin position="31"/>
        <end position="50"/>
    </location>
</feature>
<dbReference type="GO" id="GO:0016301">
    <property type="term" value="F:kinase activity"/>
    <property type="evidence" value="ECO:0007669"/>
    <property type="project" value="UniProtKB-KW"/>
</dbReference>
<accession>A0ABW1XHI6</accession>
<dbReference type="InterPro" id="IPR003594">
    <property type="entry name" value="HATPase_dom"/>
</dbReference>
<evidence type="ECO:0000259" key="9">
    <source>
        <dbReference type="PROSITE" id="PS50109"/>
    </source>
</evidence>
<reference evidence="11" key="1">
    <citation type="journal article" date="2019" name="Int. J. Syst. Evol. Microbiol.">
        <title>The Global Catalogue of Microorganisms (GCM) 10K type strain sequencing project: providing services to taxonomists for standard genome sequencing and annotation.</title>
        <authorList>
            <consortium name="The Broad Institute Genomics Platform"/>
            <consortium name="The Broad Institute Genome Sequencing Center for Infectious Disease"/>
            <person name="Wu L."/>
            <person name="Ma J."/>
        </authorList>
    </citation>
    <scope>NUCLEOTIDE SEQUENCE [LARGE SCALE GENOMIC DNA]</scope>
    <source>
        <strain evidence="11">CGMCC 1.16031</strain>
    </source>
</reference>
<evidence type="ECO:0000313" key="11">
    <source>
        <dbReference type="Proteomes" id="UP001596364"/>
    </source>
</evidence>
<dbReference type="PANTHER" id="PTHR43065:SF47">
    <property type="match status" value="1"/>
</dbReference>
<dbReference type="SMART" id="SM00387">
    <property type="entry name" value="HATPase_c"/>
    <property type="match status" value="1"/>
</dbReference>
<keyword evidence="4" id="KW-1003">Cell membrane</keyword>
<dbReference type="RefSeq" id="WP_131257215.1">
    <property type="nucleotide sequence ID" value="NZ_JBHSUS010000001.1"/>
</dbReference>
<protein>
    <recommendedName>
        <fullName evidence="3">histidine kinase</fullName>
        <ecNumber evidence="3">2.7.13.3</ecNumber>
    </recommendedName>
</protein>
<dbReference type="Pfam" id="PF02518">
    <property type="entry name" value="HATPase_c"/>
    <property type="match status" value="1"/>
</dbReference>
<gene>
    <name evidence="10" type="ORF">ACFP85_04970</name>
</gene>
<keyword evidence="6 8" id="KW-0812">Transmembrane</keyword>
<dbReference type="Pfam" id="PF21623">
    <property type="entry name" value="HK_sensor_dom_bact"/>
    <property type="match status" value="1"/>
</dbReference>
<dbReference type="CDD" id="cd00075">
    <property type="entry name" value="HATPase"/>
    <property type="match status" value="1"/>
</dbReference>
<dbReference type="InterPro" id="IPR048760">
    <property type="entry name" value="VP0354-like_sensor_dom"/>
</dbReference>
<dbReference type="CDD" id="cd00082">
    <property type="entry name" value="HisKA"/>
    <property type="match status" value="1"/>
</dbReference>
<dbReference type="Gene3D" id="1.10.287.130">
    <property type="match status" value="1"/>
</dbReference>
<dbReference type="InterPro" id="IPR004358">
    <property type="entry name" value="Sig_transdc_His_kin-like_C"/>
</dbReference>
<dbReference type="PRINTS" id="PR00344">
    <property type="entry name" value="BCTRLSENSOR"/>
</dbReference>
<organism evidence="10 11">
    <name type="scientific">Pseudobowmanella zhangzhouensis</name>
    <dbReference type="NCBI Taxonomy" id="1537679"/>
    <lineage>
        <taxon>Bacteria</taxon>
        <taxon>Pseudomonadati</taxon>
        <taxon>Pseudomonadota</taxon>
        <taxon>Gammaproteobacteria</taxon>
        <taxon>Alteromonadales</taxon>
        <taxon>Alteromonadaceae</taxon>
    </lineage>
</organism>
<keyword evidence="7 8" id="KW-1133">Transmembrane helix</keyword>
<evidence type="ECO:0000256" key="7">
    <source>
        <dbReference type="ARBA" id="ARBA00022989"/>
    </source>
</evidence>
<name>A0ABW1XHI6_9ALTE</name>
<evidence type="ECO:0000256" key="3">
    <source>
        <dbReference type="ARBA" id="ARBA00012438"/>
    </source>
</evidence>
<keyword evidence="10" id="KW-0808">Transferase</keyword>
<dbReference type="InterPro" id="IPR036890">
    <property type="entry name" value="HATPase_C_sf"/>
</dbReference>
<dbReference type="InterPro" id="IPR036097">
    <property type="entry name" value="HisK_dim/P_sf"/>
</dbReference>
<dbReference type="Gene3D" id="3.30.565.10">
    <property type="entry name" value="Histidine kinase-like ATPase, C-terminal domain"/>
    <property type="match status" value="1"/>
</dbReference>
<dbReference type="EC" id="2.7.13.3" evidence="3"/>
<dbReference type="SUPFAM" id="SSF47384">
    <property type="entry name" value="Homodimeric domain of signal transducing histidine kinase"/>
    <property type="match status" value="1"/>
</dbReference>
<evidence type="ECO:0000256" key="5">
    <source>
        <dbReference type="ARBA" id="ARBA00022553"/>
    </source>
</evidence>
<keyword evidence="11" id="KW-1185">Reference proteome</keyword>
<dbReference type="InterPro" id="IPR029151">
    <property type="entry name" value="Sensor-like_sf"/>
</dbReference>
<evidence type="ECO:0000256" key="8">
    <source>
        <dbReference type="SAM" id="Phobius"/>
    </source>
</evidence>
<dbReference type="Gene3D" id="3.30.450.20">
    <property type="entry name" value="PAS domain"/>
    <property type="match status" value="2"/>
</dbReference>
<keyword evidence="10" id="KW-0418">Kinase</keyword>
<dbReference type="SUPFAM" id="SSF55874">
    <property type="entry name" value="ATPase domain of HSP90 chaperone/DNA topoisomerase II/histidine kinase"/>
    <property type="match status" value="1"/>
</dbReference>
<evidence type="ECO:0000256" key="1">
    <source>
        <dbReference type="ARBA" id="ARBA00000085"/>
    </source>
</evidence>
<dbReference type="InterPro" id="IPR005467">
    <property type="entry name" value="His_kinase_dom"/>
</dbReference>
<dbReference type="PANTHER" id="PTHR43065">
    <property type="entry name" value="SENSOR HISTIDINE KINASE"/>
    <property type="match status" value="1"/>
</dbReference>